<evidence type="ECO:0000256" key="5">
    <source>
        <dbReference type="ARBA" id="ARBA00012513"/>
    </source>
</evidence>
<dbReference type="PANTHER" id="PTHR24419">
    <property type="entry name" value="INTERLEUKIN-1 RECEPTOR-ASSOCIATED KINASE"/>
    <property type="match status" value="1"/>
</dbReference>
<dbReference type="SUPFAM" id="SSF56112">
    <property type="entry name" value="Protein kinase-like (PK-like)"/>
    <property type="match status" value="1"/>
</dbReference>
<dbReference type="GO" id="GO:0000278">
    <property type="term" value="P:mitotic cell cycle"/>
    <property type="evidence" value="ECO:0007669"/>
    <property type="project" value="TreeGrafter"/>
</dbReference>
<evidence type="ECO:0000256" key="7">
    <source>
        <dbReference type="ARBA" id="ARBA00022490"/>
    </source>
</evidence>
<dbReference type="GO" id="GO:0005524">
    <property type="term" value="F:ATP binding"/>
    <property type="evidence" value="ECO:0007669"/>
    <property type="project" value="UniProtKB-UniRule"/>
</dbReference>
<feature type="compositionally biased region" description="Low complexity" evidence="19">
    <location>
        <begin position="45"/>
        <end position="62"/>
    </location>
</feature>
<dbReference type="InterPro" id="IPR024604">
    <property type="entry name" value="GSG2_C"/>
</dbReference>
<feature type="compositionally biased region" description="Low complexity" evidence="19">
    <location>
        <begin position="236"/>
        <end position="268"/>
    </location>
</feature>
<evidence type="ECO:0000256" key="6">
    <source>
        <dbReference type="ARBA" id="ARBA00022454"/>
    </source>
</evidence>
<dbReference type="PROSITE" id="PS00107">
    <property type="entry name" value="PROTEIN_KINASE_ATP"/>
    <property type="match status" value="1"/>
</dbReference>
<keyword evidence="15" id="KW-0539">Nucleus</keyword>
<feature type="binding site" evidence="18">
    <location>
        <position position="502"/>
    </location>
    <ligand>
        <name>ATP</name>
        <dbReference type="ChEBI" id="CHEBI:30616"/>
    </ligand>
</feature>
<dbReference type="GO" id="GO:0035556">
    <property type="term" value="P:intracellular signal transduction"/>
    <property type="evidence" value="ECO:0007669"/>
    <property type="project" value="TreeGrafter"/>
</dbReference>
<evidence type="ECO:0000256" key="10">
    <source>
        <dbReference type="ARBA" id="ARBA00022679"/>
    </source>
</evidence>
<comment type="catalytic activity">
    <reaction evidence="16">
        <text>L-threonyl-[protein] + ATP = O-phospho-L-threonyl-[protein] + ADP + H(+)</text>
        <dbReference type="Rhea" id="RHEA:46608"/>
        <dbReference type="Rhea" id="RHEA-COMP:11060"/>
        <dbReference type="Rhea" id="RHEA-COMP:11605"/>
        <dbReference type="ChEBI" id="CHEBI:15378"/>
        <dbReference type="ChEBI" id="CHEBI:30013"/>
        <dbReference type="ChEBI" id="CHEBI:30616"/>
        <dbReference type="ChEBI" id="CHEBI:61977"/>
        <dbReference type="ChEBI" id="CHEBI:456216"/>
        <dbReference type="EC" id="2.7.11.1"/>
    </reaction>
</comment>
<dbReference type="Pfam" id="PF12330">
    <property type="entry name" value="Haspin_kinase"/>
    <property type="match status" value="1"/>
</dbReference>
<feature type="domain" description="Protein kinase" evidence="20">
    <location>
        <begin position="475"/>
        <end position="785"/>
    </location>
</feature>
<dbReference type="GO" id="GO:0005694">
    <property type="term" value="C:chromosome"/>
    <property type="evidence" value="ECO:0007669"/>
    <property type="project" value="UniProtKB-SubCell"/>
</dbReference>
<dbReference type="SMART" id="SM00220">
    <property type="entry name" value="S_TKc"/>
    <property type="match status" value="1"/>
</dbReference>
<evidence type="ECO:0000256" key="8">
    <source>
        <dbReference type="ARBA" id="ARBA00022527"/>
    </source>
</evidence>
<dbReference type="GO" id="GO:0005819">
    <property type="term" value="C:spindle"/>
    <property type="evidence" value="ECO:0007669"/>
    <property type="project" value="UniProtKB-SubCell"/>
</dbReference>
<feature type="compositionally biased region" description="Basic and acidic residues" evidence="19">
    <location>
        <begin position="122"/>
        <end position="138"/>
    </location>
</feature>
<dbReference type="GeneID" id="111134522"/>
<keyword evidence="11 18" id="KW-0547">Nucleotide-binding</keyword>
<dbReference type="GO" id="GO:0005737">
    <property type="term" value="C:cytoplasm"/>
    <property type="evidence" value="ECO:0007669"/>
    <property type="project" value="TreeGrafter"/>
</dbReference>
<feature type="region of interest" description="Disordered" evidence="19">
    <location>
        <begin position="226"/>
        <end position="274"/>
    </location>
</feature>
<comment type="catalytic activity">
    <reaction evidence="17">
        <text>L-seryl-[protein] + ATP = O-phospho-L-seryl-[protein] + ADP + H(+)</text>
        <dbReference type="Rhea" id="RHEA:17989"/>
        <dbReference type="Rhea" id="RHEA-COMP:9863"/>
        <dbReference type="Rhea" id="RHEA-COMP:11604"/>
        <dbReference type="ChEBI" id="CHEBI:15378"/>
        <dbReference type="ChEBI" id="CHEBI:29999"/>
        <dbReference type="ChEBI" id="CHEBI:30616"/>
        <dbReference type="ChEBI" id="CHEBI:83421"/>
        <dbReference type="ChEBI" id="CHEBI:456216"/>
        <dbReference type="EC" id="2.7.11.1"/>
    </reaction>
</comment>
<comment type="subcellular location">
    <subcellularLocation>
        <location evidence="4">Chromosome</location>
    </subcellularLocation>
    <subcellularLocation>
        <location evidence="3">Cytoplasm</location>
        <location evidence="3">Cytoskeleton</location>
        <location evidence="3">Spindle</location>
    </subcellularLocation>
    <subcellularLocation>
        <location evidence="2">Nucleus</location>
    </subcellularLocation>
</comment>
<evidence type="ECO:0000259" key="20">
    <source>
        <dbReference type="PROSITE" id="PS50011"/>
    </source>
</evidence>
<dbReference type="PROSITE" id="PS50011">
    <property type="entry name" value="PROTEIN_KINASE_DOM"/>
    <property type="match status" value="1"/>
</dbReference>
<keyword evidence="13 18" id="KW-0067">ATP-binding</keyword>
<keyword evidence="21" id="KW-1185">Reference proteome</keyword>
<dbReference type="PANTHER" id="PTHR24419:SF18">
    <property type="entry name" value="SERINE_THREONINE-PROTEIN KINASE HASPIN"/>
    <property type="match status" value="1"/>
</dbReference>
<dbReference type="SMART" id="SM01331">
    <property type="entry name" value="DUF3635"/>
    <property type="match status" value="1"/>
</dbReference>
<evidence type="ECO:0000256" key="3">
    <source>
        <dbReference type="ARBA" id="ARBA00004186"/>
    </source>
</evidence>
<comment type="cofactor">
    <cofactor evidence="1">
        <name>Mg(2+)</name>
        <dbReference type="ChEBI" id="CHEBI:18420"/>
    </cofactor>
</comment>
<dbReference type="GO" id="GO:0010564">
    <property type="term" value="P:regulation of cell cycle process"/>
    <property type="evidence" value="ECO:0007669"/>
    <property type="project" value="UniProtKB-ARBA"/>
</dbReference>
<evidence type="ECO:0000256" key="4">
    <source>
        <dbReference type="ARBA" id="ARBA00004286"/>
    </source>
</evidence>
<feature type="region of interest" description="Disordered" evidence="19">
    <location>
        <begin position="334"/>
        <end position="451"/>
    </location>
</feature>
<dbReference type="OrthoDB" id="21018at2759"/>
<evidence type="ECO:0000256" key="2">
    <source>
        <dbReference type="ARBA" id="ARBA00004123"/>
    </source>
</evidence>
<proteinExistence type="predicted"/>
<evidence type="ECO:0000256" key="16">
    <source>
        <dbReference type="ARBA" id="ARBA00047899"/>
    </source>
</evidence>
<evidence type="ECO:0000313" key="21">
    <source>
        <dbReference type="Proteomes" id="UP000694844"/>
    </source>
</evidence>
<dbReference type="Proteomes" id="UP000694844">
    <property type="component" value="Chromosome 5"/>
</dbReference>
<dbReference type="AlphaFoldDB" id="A0A8B8EFC5"/>
<protein>
    <recommendedName>
        <fullName evidence="5">non-specific serine/threonine protein kinase</fullName>
        <ecNumber evidence="5">2.7.11.1</ecNumber>
    </recommendedName>
</protein>
<evidence type="ECO:0000256" key="11">
    <source>
        <dbReference type="ARBA" id="ARBA00022741"/>
    </source>
</evidence>
<feature type="region of interest" description="Disordered" evidence="19">
    <location>
        <begin position="1"/>
        <end position="160"/>
    </location>
</feature>
<keyword evidence="7" id="KW-0963">Cytoplasm</keyword>
<evidence type="ECO:0000256" key="18">
    <source>
        <dbReference type="PROSITE-ProRule" id="PRU10141"/>
    </source>
</evidence>
<feature type="compositionally biased region" description="Polar residues" evidence="19">
    <location>
        <begin position="147"/>
        <end position="160"/>
    </location>
</feature>
<sequence>MTGKKMGRARNMIKTYGRHRQRVITSDIWSSDDEKKLDCRPGLFSSSSSSMDSSTANSTSDSLFGGPITSQSIKKNSRGKNKENNGQIKNKRLMQKRLGSDGESCSSTGSDSLFRSSRPRRALRDRNYSEQEVTDKPKHGGKRKRVPNTSIHQTAQKSDSLSSITNFSEFDDYSLVISGSPVVQITKDSVFSPHNLRSQNKIETSTPCAKRTCSANDINNLSVIDHVEDDVPPSPSSVQSEQSLSGSESVSRLSSSNVSGVNNRSKSVFRTSKDESIASPVNPCLVQLEKLRQSFLSMHVSRRNSKQSSMNLSESLFSTFDSNGSSMNCVTAESKLEMSNSEEDDNESDTEEDEEIVENGDIDDDLSKISEEDDEENEEDSDEEKESDGERNVTRFMLASPENEKFLSARSSLTSEGSPDVSVNESQLNRSHFDVLTPKRRSSAPPPPSPRARILEVCQQQEIQSFQSSINASMMKQIKKVGEGVYGEVFRTKRGKNSVALKIIPVEGDFEVNDEKQKSFEEILPEIVISVELSLLRENEQCYTQNFCEVHRVSCVKGKYPSKLLNEWNAFHEERVSENDNPEMFADDQLFIMFEFADGGKDLESAQFNNIFEAKSVFEQVTFSLAVAEEALQFEHRDLHWGNVLVKKTEVKVHEYVLLGQTFQVESHGVQVSIIDFTLSRLDKDGCTVFTDLSTDDSLFEGSGDYQFDIYRKMKDLNRNDWKAFHAQTNVFWLHYLADKLIRGKRYKRNTKKDQALLRELRNFSKDMLEYTSACDLIVSSEFFS</sequence>
<dbReference type="Gene3D" id="3.30.200.20">
    <property type="entry name" value="Phosphorylase Kinase, domain 1"/>
    <property type="match status" value="1"/>
</dbReference>
<feature type="compositionally biased region" description="Acidic residues" evidence="19">
    <location>
        <begin position="340"/>
        <end position="364"/>
    </location>
</feature>
<evidence type="ECO:0000313" key="22">
    <source>
        <dbReference type="RefSeq" id="XP_022339342.1"/>
    </source>
</evidence>
<gene>
    <name evidence="22" type="primary">LOC111134522</name>
</gene>
<evidence type="ECO:0000256" key="13">
    <source>
        <dbReference type="ARBA" id="ARBA00022840"/>
    </source>
</evidence>
<evidence type="ECO:0000256" key="14">
    <source>
        <dbReference type="ARBA" id="ARBA00023212"/>
    </source>
</evidence>
<keyword evidence="8" id="KW-0723">Serine/threonine-protein kinase</keyword>
<feature type="compositionally biased region" description="Polar residues" evidence="19">
    <location>
        <begin position="409"/>
        <end position="430"/>
    </location>
</feature>
<dbReference type="FunFam" id="1.10.510.10:FF:000401">
    <property type="entry name" value="serine/threonine-protein kinase haspin"/>
    <property type="match status" value="1"/>
</dbReference>
<dbReference type="GO" id="GO:0005634">
    <property type="term" value="C:nucleus"/>
    <property type="evidence" value="ECO:0007669"/>
    <property type="project" value="UniProtKB-SubCell"/>
</dbReference>
<evidence type="ECO:0000256" key="17">
    <source>
        <dbReference type="ARBA" id="ARBA00048679"/>
    </source>
</evidence>
<keyword evidence="6" id="KW-0158">Chromosome</keyword>
<keyword evidence="10" id="KW-0808">Transferase</keyword>
<dbReference type="Gene3D" id="1.10.510.10">
    <property type="entry name" value="Transferase(Phosphotransferase) domain 1"/>
    <property type="match status" value="1"/>
</dbReference>
<evidence type="ECO:0000256" key="19">
    <source>
        <dbReference type="SAM" id="MobiDB-lite"/>
    </source>
</evidence>
<evidence type="ECO:0000256" key="9">
    <source>
        <dbReference type="ARBA" id="ARBA00022553"/>
    </source>
</evidence>
<dbReference type="InterPro" id="IPR000719">
    <property type="entry name" value="Prot_kinase_dom"/>
</dbReference>
<dbReference type="InterPro" id="IPR017441">
    <property type="entry name" value="Protein_kinase_ATP_BS"/>
</dbReference>
<dbReference type="GO" id="GO:0072354">
    <property type="term" value="F:histone H3T3 kinase activity"/>
    <property type="evidence" value="ECO:0007669"/>
    <property type="project" value="TreeGrafter"/>
</dbReference>
<keyword evidence="14" id="KW-0206">Cytoskeleton</keyword>
<dbReference type="FunFam" id="3.30.200.20:FF:000409">
    <property type="entry name" value="serine/threonine-protein kinase haspin"/>
    <property type="match status" value="1"/>
</dbReference>
<dbReference type="EC" id="2.7.11.1" evidence="5"/>
<accession>A0A8B8EFC5</accession>
<dbReference type="RefSeq" id="XP_022339342.1">
    <property type="nucleotide sequence ID" value="XM_022483634.1"/>
</dbReference>
<reference evidence="22" key="1">
    <citation type="submission" date="2025-08" db="UniProtKB">
        <authorList>
            <consortium name="RefSeq"/>
        </authorList>
    </citation>
    <scope>IDENTIFICATION</scope>
    <source>
        <tissue evidence="22">Whole sample</tissue>
    </source>
</reference>
<evidence type="ECO:0000256" key="1">
    <source>
        <dbReference type="ARBA" id="ARBA00001946"/>
    </source>
</evidence>
<keyword evidence="9" id="KW-0597">Phosphoprotein</keyword>
<evidence type="ECO:0000256" key="15">
    <source>
        <dbReference type="ARBA" id="ARBA00023242"/>
    </source>
</evidence>
<evidence type="ECO:0000256" key="12">
    <source>
        <dbReference type="ARBA" id="ARBA00022777"/>
    </source>
</evidence>
<dbReference type="InterPro" id="IPR011009">
    <property type="entry name" value="Kinase-like_dom_sf"/>
</dbReference>
<keyword evidence="12 22" id="KW-0418">Kinase</keyword>
<name>A0A8B8EFC5_CRAVI</name>
<feature type="compositionally biased region" description="Acidic residues" evidence="19">
    <location>
        <begin position="371"/>
        <end position="387"/>
    </location>
</feature>
<organism evidence="21 22">
    <name type="scientific">Crassostrea virginica</name>
    <name type="common">Eastern oyster</name>
    <dbReference type="NCBI Taxonomy" id="6565"/>
    <lineage>
        <taxon>Eukaryota</taxon>
        <taxon>Metazoa</taxon>
        <taxon>Spiralia</taxon>
        <taxon>Lophotrochozoa</taxon>
        <taxon>Mollusca</taxon>
        <taxon>Bivalvia</taxon>
        <taxon>Autobranchia</taxon>
        <taxon>Pteriomorphia</taxon>
        <taxon>Ostreida</taxon>
        <taxon>Ostreoidea</taxon>
        <taxon>Ostreidae</taxon>
        <taxon>Crassostrea</taxon>
    </lineage>
</organism>
<dbReference type="KEGG" id="cvn:111134522"/>